<dbReference type="RefSeq" id="XP_002174142.1">
    <property type="nucleotide sequence ID" value="XM_002174106.2"/>
</dbReference>
<dbReference type="EMBL" id="KE651167">
    <property type="protein sequence ID" value="EEB07849.1"/>
    <property type="molecule type" value="Genomic_DNA"/>
</dbReference>
<evidence type="ECO:0000313" key="3">
    <source>
        <dbReference type="Proteomes" id="UP000001744"/>
    </source>
</evidence>
<gene>
    <name evidence="2" type="ORF">SJAG_02970</name>
</gene>
<feature type="compositionally biased region" description="Basic and acidic residues" evidence="1">
    <location>
        <begin position="34"/>
        <end position="46"/>
    </location>
</feature>
<name>B6K2Z2_SCHJY</name>
<dbReference type="JaponicusDB" id="SJAG_02970"/>
<protein>
    <submittedName>
        <fullName evidence="2">Uncharacterized protein</fullName>
    </submittedName>
</protein>
<evidence type="ECO:0000313" key="2">
    <source>
        <dbReference type="EMBL" id="EEB07849.1"/>
    </source>
</evidence>
<feature type="compositionally biased region" description="Low complexity" evidence="1">
    <location>
        <begin position="1"/>
        <end position="26"/>
    </location>
</feature>
<organism evidence="2 3">
    <name type="scientific">Schizosaccharomyces japonicus (strain yFS275 / FY16936)</name>
    <name type="common">Fission yeast</name>
    <dbReference type="NCBI Taxonomy" id="402676"/>
    <lineage>
        <taxon>Eukaryota</taxon>
        <taxon>Fungi</taxon>
        <taxon>Dikarya</taxon>
        <taxon>Ascomycota</taxon>
        <taxon>Taphrinomycotina</taxon>
        <taxon>Schizosaccharomycetes</taxon>
        <taxon>Schizosaccharomycetales</taxon>
        <taxon>Schizosaccharomycetaceae</taxon>
        <taxon>Schizosaccharomyces</taxon>
    </lineage>
</organism>
<sequence length="152" mass="16989">MSTDLSPSVSSSSTSTSSETNRKSSTFRQLEAIKNVREESHVHQAPEEAVIDYADTQRNTTLDDDLGSESDRSDLPLLDYSVTQETEFLPSPEEIPSRGRSPRMTSHFEKEDKSRSRGRSSSVLRRALEALANDIEIPDDLDPRTGYVGEIR</sequence>
<evidence type="ECO:0000256" key="1">
    <source>
        <dbReference type="SAM" id="MobiDB-lite"/>
    </source>
</evidence>
<keyword evidence="3" id="KW-1185">Reference proteome</keyword>
<dbReference type="AlphaFoldDB" id="B6K2Z2"/>
<dbReference type="Proteomes" id="UP000001744">
    <property type="component" value="Unassembled WGS sequence"/>
</dbReference>
<feature type="compositionally biased region" description="Basic and acidic residues" evidence="1">
    <location>
        <begin position="106"/>
        <end position="115"/>
    </location>
</feature>
<dbReference type="VEuPathDB" id="FungiDB:SJAG_02970"/>
<reference evidence="2 3" key="1">
    <citation type="journal article" date="2011" name="Science">
        <title>Comparative functional genomics of the fission yeasts.</title>
        <authorList>
            <person name="Rhind N."/>
            <person name="Chen Z."/>
            <person name="Yassour M."/>
            <person name="Thompson D.A."/>
            <person name="Haas B.J."/>
            <person name="Habib N."/>
            <person name="Wapinski I."/>
            <person name="Roy S."/>
            <person name="Lin M.F."/>
            <person name="Heiman D.I."/>
            <person name="Young S.K."/>
            <person name="Furuya K."/>
            <person name="Guo Y."/>
            <person name="Pidoux A."/>
            <person name="Chen H.M."/>
            <person name="Robbertse B."/>
            <person name="Goldberg J.M."/>
            <person name="Aoki K."/>
            <person name="Bayne E.H."/>
            <person name="Berlin A.M."/>
            <person name="Desjardins C.A."/>
            <person name="Dobbs E."/>
            <person name="Dukaj L."/>
            <person name="Fan L."/>
            <person name="FitzGerald M.G."/>
            <person name="French C."/>
            <person name="Gujja S."/>
            <person name="Hansen K."/>
            <person name="Keifenheim D."/>
            <person name="Levin J.Z."/>
            <person name="Mosher R.A."/>
            <person name="Mueller C.A."/>
            <person name="Pfiffner J."/>
            <person name="Priest M."/>
            <person name="Russ C."/>
            <person name="Smialowska A."/>
            <person name="Swoboda P."/>
            <person name="Sykes S.M."/>
            <person name="Vaughn M."/>
            <person name="Vengrova S."/>
            <person name="Yoder R."/>
            <person name="Zeng Q."/>
            <person name="Allshire R."/>
            <person name="Baulcombe D."/>
            <person name="Birren B.W."/>
            <person name="Brown W."/>
            <person name="Ekwall K."/>
            <person name="Kellis M."/>
            <person name="Leatherwood J."/>
            <person name="Levin H."/>
            <person name="Margalit H."/>
            <person name="Martienssen R."/>
            <person name="Nieduszynski C.A."/>
            <person name="Spatafora J.W."/>
            <person name="Friedman N."/>
            <person name="Dalgaard J.Z."/>
            <person name="Baumann P."/>
            <person name="Niki H."/>
            <person name="Regev A."/>
            <person name="Nusbaum C."/>
        </authorList>
    </citation>
    <scope>NUCLEOTIDE SEQUENCE [LARGE SCALE GENOMIC DNA]</scope>
    <source>
        <strain evidence="3">yFS275 / FY16936</strain>
    </source>
</reference>
<dbReference type="GeneID" id="7051743"/>
<proteinExistence type="predicted"/>
<dbReference type="HOGENOM" id="CLU_1723402_0_0_1"/>
<accession>B6K2Z2</accession>
<feature type="region of interest" description="Disordered" evidence="1">
    <location>
        <begin position="1"/>
        <end position="123"/>
    </location>
</feature>